<accession>A0AAU6W3H1</accession>
<evidence type="ECO:0000313" key="1">
    <source>
        <dbReference type="EMBL" id="XAI71211.1"/>
    </source>
</evidence>
<sequence length="138" mass="15544">MSLLVDFFCDTLEAIVDLWPTSGKASTKKPSGPAIDTGYLAMKQKDGGISGYAQAKDFIRWVQNEAHNCNAVVIAYESKWKWFANAEWREMVKGRVLDTGLFYKVEFSGPCQMDSEWSFGAYLKDGPTVKHATLDMRM</sequence>
<organism evidence="1">
    <name type="scientific">Pseudomonas phage Cygsa01</name>
    <dbReference type="NCBI Taxonomy" id="3138529"/>
    <lineage>
        <taxon>Viruses</taxon>
    </lineage>
</organism>
<proteinExistence type="predicted"/>
<name>A0AAU6W3H1_9VIRU</name>
<reference evidence="1" key="1">
    <citation type="journal article" date="2024" name="J. Gen. Virol.">
        <title>Novel phages of Pseudomonas syringae unveil numerous potential auxiliary metabolic genes.</title>
        <authorList>
            <person name="Feltin C."/>
            <person name="Garneau J.R."/>
            <person name="Morris C.E."/>
            <person name="Berard A."/>
            <person name="Torres-Barcelo C."/>
        </authorList>
    </citation>
    <scope>NUCLEOTIDE SEQUENCE</scope>
</reference>
<protein>
    <submittedName>
        <fullName evidence="1">Uncharacterized protein</fullName>
    </submittedName>
</protein>
<gene>
    <name evidence="1" type="ORF">Cygsa01_00165</name>
</gene>
<dbReference type="EMBL" id="PP179332">
    <property type="protein sequence ID" value="XAI71211.1"/>
    <property type="molecule type" value="Genomic_DNA"/>
</dbReference>